<dbReference type="SMART" id="SM00671">
    <property type="entry name" value="SEL1"/>
    <property type="match status" value="7"/>
</dbReference>
<dbReference type="EMBL" id="JBELOE010000284">
    <property type="protein sequence ID" value="MER2494133.1"/>
    <property type="molecule type" value="Genomic_DNA"/>
</dbReference>
<dbReference type="PANTHER" id="PTHR11102">
    <property type="entry name" value="SEL-1-LIKE PROTEIN"/>
    <property type="match status" value="1"/>
</dbReference>
<dbReference type="InterPro" id="IPR006597">
    <property type="entry name" value="Sel1-like"/>
</dbReference>
<dbReference type="SUPFAM" id="SSF48452">
    <property type="entry name" value="TPR-like"/>
    <property type="match status" value="1"/>
</dbReference>
<dbReference type="InterPro" id="IPR050767">
    <property type="entry name" value="Sel1_AlgK"/>
</dbReference>
<dbReference type="Proteomes" id="UP001467690">
    <property type="component" value="Unassembled WGS sequence"/>
</dbReference>
<dbReference type="SUPFAM" id="SSF81901">
    <property type="entry name" value="HCP-like"/>
    <property type="match status" value="2"/>
</dbReference>
<keyword evidence="1" id="KW-0732">Signal</keyword>
<dbReference type="Pfam" id="PF08238">
    <property type="entry name" value="Sel1"/>
    <property type="match status" value="7"/>
</dbReference>
<dbReference type="InterPro" id="IPR011990">
    <property type="entry name" value="TPR-like_helical_dom_sf"/>
</dbReference>
<reference evidence="2 3" key="1">
    <citation type="submission" date="2024-06" db="EMBL/GenBank/DDBJ databases">
        <authorList>
            <person name="Chen R.Y."/>
        </authorList>
    </citation>
    <scope>NUCLEOTIDE SEQUENCE [LARGE SCALE GENOMIC DNA]</scope>
    <source>
        <strain evidence="2 3">D2</strain>
    </source>
</reference>
<dbReference type="Gene3D" id="1.25.40.10">
    <property type="entry name" value="Tetratricopeptide repeat domain"/>
    <property type="match status" value="4"/>
</dbReference>
<sequence>MCNGIKFSLLLLVVLQFGCASVTEKKTPQGKQYNSSTVSFSDSFSAGLSDYNAWTERQSKAHLVSALAHFERAYSLYPDNVRLQYYYYRSLLALGLLNGGAQLIKIETTFARLNPSLYPELVAPAYLEFLLAQQDKVDPSVLFSLLRKAMQQNPYSAMNWNAMAQVMSKEKSYDMAIAAAAVANHMQPNTAEYLYQLGDNLNLKAEQNSCVYEEKSLISQSARYLAKAASLQPENYGFKQYAAIQYLRLGILPLSQQLSKQAFQQAHSYWNALTYAESAILLDNLEEAKEVIELIEHEYSKELALRLTLMVAILEQDTQTLAEAHQQLDDIGAIKQLDIFSAAMLDMAFEHTAENAIVKNELSGQNDMVRYLYMPTKLRQKNLMEAATTTCNLTDIHFLMALTAFQKQEYEKAIKHLRLVKELKNTRQTSFHWAHVLWQKSEIQQQLDAFEQLKVKAQQGDNAAQSQLAAKYLQGFLITPDKEKALHFAQLAANQNNTDAMVLVYELTGSKNQQLLKTAAEHKNARAMYLLSASLQGDPSAMFRLIKSSAELDYPPAMAKLANLYFQGEIVERDLQQAYNWYYSAAQLGHSEAAFRVGKMAFEGVGTEENFEVGLKYIYQAAHALNAQAQEFLGMFYHFMISDVDYREAAFWYMHAAAQGLPLALNNLGDLYENGQGVAQDYQKAHELYQSALKQGSKMANLSLAMLYVKGLGVKQNQQVALEYLQAGAKEGHASSQLELAKWYAHGRVVKQSAINALAWLHIAKSNTDLLEYDKTLFEKFQQSVSKQQLEKQITLLQSWLSKQS</sequence>
<protein>
    <submittedName>
        <fullName evidence="2">Tetratricopeptide repeat protein</fullName>
    </submittedName>
</protein>
<organism evidence="2 3">
    <name type="scientific">Catenovulum sediminis</name>
    <dbReference type="NCBI Taxonomy" id="1740262"/>
    <lineage>
        <taxon>Bacteria</taxon>
        <taxon>Pseudomonadati</taxon>
        <taxon>Pseudomonadota</taxon>
        <taxon>Gammaproteobacteria</taxon>
        <taxon>Alteromonadales</taxon>
        <taxon>Alteromonadaceae</taxon>
        <taxon>Catenovulum</taxon>
    </lineage>
</organism>
<evidence type="ECO:0000256" key="1">
    <source>
        <dbReference type="SAM" id="SignalP"/>
    </source>
</evidence>
<gene>
    <name evidence="2" type="ORF">ABS311_19835</name>
</gene>
<dbReference type="PANTHER" id="PTHR11102:SF160">
    <property type="entry name" value="ERAD-ASSOCIATED E3 UBIQUITIN-PROTEIN LIGASE COMPONENT HRD3"/>
    <property type="match status" value="1"/>
</dbReference>
<feature type="signal peptide" evidence="1">
    <location>
        <begin position="1"/>
        <end position="22"/>
    </location>
</feature>
<dbReference type="RefSeq" id="WP_350403150.1">
    <property type="nucleotide sequence ID" value="NZ_JBELOE010000284.1"/>
</dbReference>
<proteinExistence type="predicted"/>
<accession>A0ABV1RMG6</accession>
<evidence type="ECO:0000313" key="2">
    <source>
        <dbReference type="EMBL" id="MER2494133.1"/>
    </source>
</evidence>
<keyword evidence="3" id="KW-1185">Reference proteome</keyword>
<feature type="chain" id="PRO_5046239062" evidence="1">
    <location>
        <begin position="23"/>
        <end position="805"/>
    </location>
</feature>
<comment type="caution">
    <text evidence="2">The sequence shown here is derived from an EMBL/GenBank/DDBJ whole genome shotgun (WGS) entry which is preliminary data.</text>
</comment>
<name>A0ABV1RMG6_9ALTE</name>
<evidence type="ECO:0000313" key="3">
    <source>
        <dbReference type="Proteomes" id="UP001467690"/>
    </source>
</evidence>